<proteinExistence type="predicted"/>
<evidence type="ECO:0000313" key="1">
    <source>
        <dbReference type="EMBL" id="NMG19333.1"/>
    </source>
</evidence>
<dbReference type="EMBL" id="QMEB01000040">
    <property type="protein sequence ID" value="NMG19333.1"/>
    <property type="molecule type" value="Genomic_DNA"/>
</dbReference>
<accession>A0ABX1P4N8</accession>
<comment type="caution">
    <text evidence="1">The sequence shown here is derived from an EMBL/GenBank/DDBJ whole genome shotgun (WGS) entry which is preliminary data.</text>
</comment>
<keyword evidence="2" id="KW-1185">Reference proteome</keyword>
<organism evidence="1 2">
    <name type="scientific">Brasilonema bromeliae SPC951</name>
    <dbReference type="NCBI Taxonomy" id="385972"/>
    <lineage>
        <taxon>Bacteria</taxon>
        <taxon>Bacillati</taxon>
        <taxon>Cyanobacteriota</taxon>
        <taxon>Cyanophyceae</taxon>
        <taxon>Nostocales</taxon>
        <taxon>Scytonemataceae</taxon>
        <taxon>Brasilonema</taxon>
        <taxon>Bromeliae group (in: Brasilonema)</taxon>
    </lineage>
</organism>
<reference evidence="1 2" key="1">
    <citation type="submission" date="2018-06" db="EMBL/GenBank/DDBJ databases">
        <title>Comparative genomics of Brasilonema spp. strains.</title>
        <authorList>
            <person name="Alvarenga D.O."/>
            <person name="Fiore M.F."/>
            <person name="Varani A.M."/>
        </authorList>
    </citation>
    <scope>NUCLEOTIDE SEQUENCE [LARGE SCALE GENOMIC DNA]</scope>
    <source>
        <strain evidence="1 2">SPC951</strain>
    </source>
</reference>
<name>A0ABX1P4N8_9CYAN</name>
<dbReference type="Proteomes" id="UP000718564">
    <property type="component" value="Unassembled WGS sequence"/>
</dbReference>
<evidence type="ECO:0000313" key="2">
    <source>
        <dbReference type="Proteomes" id="UP000718564"/>
    </source>
</evidence>
<protein>
    <submittedName>
        <fullName evidence="1">Uncharacterized protein</fullName>
    </submittedName>
</protein>
<gene>
    <name evidence="1" type="ORF">DP116_07625</name>
</gene>
<sequence length="59" mass="6698">MLTSYQLSVISYQLSVISYLRSTSYQVGNGLVHPLFTVYCSLFPVKSSLKVRICDVTKY</sequence>